<dbReference type="PANTHER" id="PTHR43747:SF4">
    <property type="entry name" value="FLAVIN-DEPENDENT TRYPTOPHAN HALOGENASE"/>
    <property type="match status" value="1"/>
</dbReference>
<dbReference type="AlphaFoldDB" id="A0A0L8M4T4"/>
<proteinExistence type="inferred from homology"/>
<dbReference type="PIRSF" id="PIRSF011396">
    <property type="entry name" value="Trp_halogenase"/>
    <property type="match status" value="1"/>
</dbReference>
<dbReference type="Pfam" id="PF04820">
    <property type="entry name" value="Trp_halogenase"/>
    <property type="match status" value="1"/>
</dbReference>
<gene>
    <name evidence="4" type="ORF">ADK75_31630</name>
</gene>
<evidence type="ECO:0000256" key="1">
    <source>
        <dbReference type="ARBA" id="ARBA00038396"/>
    </source>
</evidence>
<organism evidence="4 5">
    <name type="scientific">Streptomyces virginiae</name>
    <name type="common">Streptomyces cinnamonensis</name>
    <dbReference type="NCBI Taxonomy" id="1961"/>
    <lineage>
        <taxon>Bacteria</taxon>
        <taxon>Bacillati</taxon>
        <taxon>Actinomycetota</taxon>
        <taxon>Actinomycetes</taxon>
        <taxon>Kitasatosporales</taxon>
        <taxon>Streptomycetaceae</taxon>
        <taxon>Streptomyces</taxon>
    </lineage>
</organism>
<dbReference type="SUPFAM" id="SSF51905">
    <property type="entry name" value="FAD/NAD(P)-binding domain"/>
    <property type="match status" value="1"/>
</dbReference>
<name>A0A0L8M4T4_STRVG</name>
<feature type="binding site" evidence="3">
    <location>
        <begin position="16"/>
        <end position="19"/>
    </location>
    <ligand>
        <name>FAD</name>
        <dbReference type="ChEBI" id="CHEBI:57692"/>
    </ligand>
</feature>
<dbReference type="InterPro" id="IPR033856">
    <property type="entry name" value="Trp_halogen"/>
</dbReference>
<reference evidence="5" key="1">
    <citation type="submission" date="2015-07" db="EMBL/GenBank/DDBJ databases">
        <authorList>
            <consortium name="Consortium for Microbial Forensics and Genomics (microFORGE)"/>
            <person name="Knight B.M."/>
            <person name="Roberts D.P."/>
            <person name="Lin D."/>
            <person name="Hari K."/>
            <person name="Fletcher J."/>
            <person name="Melcher U."/>
            <person name="Blagden T."/>
            <person name="Winegar R.A."/>
        </authorList>
    </citation>
    <scope>NUCLEOTIDE SEQUENCE [LARGE SCALE GENOMIC DNA]</scope>
    <source>
        <strain evidence="5">NRRL B-1447</strain>
    </source>
</reference>
<comment type="caution">
    <text evidence="4">The sequence shown here is derived from an EMBL/GenBank/DDBJ whole genome shotgun (WGS) entry which is preliminary data.</text>
</comment>
<dbReference type="GO" id="GO:0000166">
    <property type="term" value="F:nucleotide binding"/>
    <property type="evidence" value="ECO:0007669"/>
    <property type="project" value="UniProtKB-KW"/>
</dbReference>
<evidence type="ECO:0000256" key="2">
    <source>
        <dbReference type="PIRSR" id="PIRSR011396-1"/>
    </source>
</evidence>
<dbReference type="InterPro" id="IPR050816">
    <property type="entry name" value="Flavin-dep_Halogenase_NPB"/>
</dbReference>
<dbReference type="eggNOG" id="COG0665">
    <property type="taxonomic scope" value="Bacteria"/>
</dbReference>
<feature type="active site" evidence="2">
    <location>
        <position position="82"/>
    </location>
</feature>
<dbReference type="InterPro" id="IPR006905">
    <property type="entry name" value="Flavin_halogenase"/>
</dbReference>
<feature type="binding site" evidence="3">
    <location>
        <position position="352"/>
    </location>
    <ligand>
        <name>FAD</name>
        <dbReference type="ChEBI" id="CHEBI:57692"/>
    </ligand>
</feature>
<feature type="binding site" evidence="3">
    <location>
        <position position="361"/>
    </location>
    <ligand>
        <name>L-tryptophan</name>
        <dbReference type="ChEBI" id="CHEBI:57912"/>
    </ligand>
</feature>
<dbReference type="Proteomes" id="UP000037084">
    <property type="component" value="Unassembled WGS sequence"/>
</dbReference>
<dbReference type="GO" id="GO:0004497">
    <property type="term" value="F:monooxygenase activity"/>
    <property type="evidence" value="ECO:0007669"/>
    <property type="project" value="InterPro"/>
</dbReference>
<keyword evidence="3" id="KW-0274">FAD</keyword>
<keyword evidence="3" id="KW-0547">Nucleotide-binding</keyword>
<dbReference type="InterPro" id="IPR036188">
    <property type="entry name" value="FAD/NAD-bd_sf"/>
</dbReference>
<dbReference type="PANTHER" id="PTHR43747">
    <property type="entry name" value="FAD-BINDING PROTEIN"/>
    <property type="match status" value="1"/>
</dbReference>
<accession>A0A0L8M4T4</accession>
<feature type="binding site" evidence="3">
    <location>
        <position position="365"/>
    </location>
    <ligand>
        <name>FAD</name>
        <dbReference type="ChEBI" id="CHEBI:57692"/>
    </ligand>
</feature>
<dbReference type="RefSeq" id="WP_030384229.1">
    <property type="nucleotide sequence ID" value="NZ_LGUV01000366.1"/>
</dbReference>
<keyword evidence="3" id="KW-0285">Flavoprotein</keyword>
<dbReference type="PATRIC" id="fig|1961.12.peg.7005"/>
<protein>
    <submittedName>
        <fullName evidence="4">Tryptophan halogenase</fullName>
    </submittedName>
</protein>
<sequence>MTSSDTRLQKVVILGGGTAGWMTAAYLGKALQGTVDITVLEAPSIPRIGVGEATVPNLQRSFFDYLGIAEDEWMRECNASFKMAVRFVNWRTDGQGESTARELPGGGPDHFYHPFGLLPDYDQTPLSHYWFKRKYEGRTTEPFDYACFREPPVMDAMKAPRWLDGRPATRYAWHFDAQLVADFLRRFSTEKQGVNHVQDEMVRVEQDGRGYVTTLHTKGGLALDADLFVDCSGFRGLLINQAMEEPFIDMSDHLLCDSAVATAVPHDDEANGVEPYTSAIAMSSGWAWKIPMLGRFGTGYVYSSKFADQDTATREFADMWGLDVEETKFNHIRFRVGRNRRAWVKNVVSIGLSSCFLEPLESTGIYFITAAIYQLAKHFPDKTFNEGLVNSFNHEIEVMFDDTRDFIQAHFFYAPRNDTPFWQANKKLVLPENIQQKISAYKAGLPINSPITDESTYYGNFEAEFRNFWTNGSYYCIFAGLGLEPDAPLPSLAHRPDSVASAEPLFDAVKRQQQNLLETLPSAYDYLRQLHGA</sequence>
<dbReference type="OrthoDB" id="8868802at2"/>
<feature type="binding site" evidence="3">
    <location>
        <position position="82"/>
    </location>
    <ligand>
        <name>7-chloro-L-tryptophan</name>
        <dbReference type="ChEBI" id="CHEBI:58713"/>
    </ligand>
</feature>
<evidence type="ECO:0000256" key="3">
    <source>
        <dbReference type="PIRSR" id="PIRSR011396-2"/>
    </source>
</evidence>
<dbReference type="Gene3D" id="3.50.50.60">
    <property type="entry name" value="FAD/NAD(P)-binding domain"/>
    <property type="match status" value="1"/>
</dbReference>
<dbReference type="EMBL" id="LGUV01000366">
    <property type="protein sequence ID" value="KOG45403.1"/>
    <property type="molecule type" value="Genomic_DNA"/>
</dbReference>
<comment type="similarity">
    <text evidence="1">Belongs to the flavin-dependent halogenase family. Bacterial tryptophan halogenase subfamily.</text>
</comment>
<evidence type="ECO:0000313" key="5">
    <source>
        <dbReference type="Proteomes" id="UP000037084"/>
    </source>
</evidence>
<evidence type="ECO:0000313" key="4">
    <source>
        <dbReference type="EMBL" id="KOG45403.1"/>
    </source>
</evidence>